<accession>A0AAE1FPV9</accession>
<proteinExistence type="predicted"/>
<protein>
    <submittedName>
        <fullName evidence="1">Uncharacterized protein</fullName>
    </submittedName>
</protein>
<reference evidence="1" key="1">
    <citation type="submission" date="2023-10" db="EMBL/GenBank/DDBJ databases">
        <title>Genome assemblies of two species of porcelain crab, Petrolisthes cinctipes and Petrolisthes manimaculis (Anomura: Porcellanidae).</title>
        <authorList>
            <person name="Angst P."/>
        </authorList>
    </citation>
    <scope>NUCLEOTIDE SEQUENCE</scope>
    <source>
        <strain evidence="1">PB745_01</strain>
        <tissue evidence="1">Gill</tissue>
    </source>
</reference>
<evidence type="ECO:0000313" key="2">
    <source>
        <dbReference type="Proteomes" id="UP001286313"/>
    </source>
</evidence>
<comment type="caution">
    <text evidence="1">The sequence shown here is derived from an EMBL/GenBank/DDBJ whole genome shotgun (WGS) entry which is preliminary data.</text>
</comment>
<dbReference type="Proteomes" id="UP001286313">
    <property type="component" value="Unassembled WGS sequence"/>
</dbReference>
<gene>
    <name evidence="1" type="ORF">Pcinc_017576</name>
</gene>
<sequence>MRELHLNTFFLSFSLQSCGVQFYKRLTNLRCLLATVPSIHPSFLPSTATVQASLVTVCSDKSEDLLNMHQKKKAKEDKQRTEE</sequence>
<evidence type="ECO:0000313" key="1">
    <source>
        <dbReference type="EMBL" id="KAK3877744.1"/>
    </source>
</evidence>
<keyword evidence="2" id="KW-1185">Reference proteome</keyword>
<organism evidence="1 2">
    <name type="scientific">Petrolisthes cinctipes</name>
    <name type="common">Flat porcelain crab</name>
    <dbReference type="NCBI Taxonomy" id="88211"/>
    <lineage>
        <taxon>Eukaryota</taxon>
        <taxon>Metazoa</taxon>
        <taxon>Ecdysozoa</taxon>
        <taxon>Arthropoda</taxon>
        <taxon>Crustacea</taxon>
        <taxon>Multicrustacea</taxon>
        <taxon>Malacostraca</taxon>
        <taxon>Eumalacostraca</taxon>
        <taxon>Eucarida</taxon>
        <taxon>Decapoda</taxon>
        <taxon>Pleocyemata</taxon>
        <taxon>Anomura</taxon>
        <taxon>Galatheoidea</taxon>
        <taxon>Porcellanidae</taxon>
        <taxon>Petrolisthes</taxon>
    </lineage>
</organism>
<name>A0AAE1FPV9_PETCI</name>
<dbReference type="AlphaFoldDB" id="A0AAE1FPV9"/>
<dbReference type="EMBL" id="JAWQEG010001634">
    <property type="protein sequence ID" value="KAK3877744.1"/>
    <property type="molecule type" value="Genomic_DNA"/>
</dbReference>
<dbReference type="PROSITE" id="PS51257">
    <property type="entry name" value="PROKAR_LIPOPROTEIN"/>
    <property type="match status" value="1"/>
</dbReference>